<gene>
    <name evidence="2" type="ORF">E2C01_033396</name>
</gene>
<evidence type="ECO:0000313" key="2">
    <source>
        <dbReference type="EMBL" id="MPC39846.1"/>
    </source>
</evidence>
<name>A0A5B7F3B4_PORTR</name>
<feature type="region of interest" description="Disordered" evidence="1">
    <location>
        <begin position="85"/>
        <end position="115"/>
    </location>
</feature>
<dbReference type="AlphaFoldDB" id="A0A5B7F3B4"/>
<proteinExistence type="predicted"/>
<keyword evidence="3" id="KW-1185">Reference proteome</keyword>
<evidence type="ECO:0000313" key="3">
    <source>
        <dbReference type="Proteomes" id="UP000324222"/>
    </source>
</evidence>
<reference evidence="2" key="1">
    <citation type="submission" date="2019-05" db="EMBL/GenBank/DDBJ databases">
        <title>Another draft genome of Portunus trituberculatus and its Hox gene families provides insights of decapod evolution.</title>
        <authorList>
            <person name="Jeong J.-H."/>
            <person name="Song I."/>
            <person name="Kim S."/>
            <person name="Choi T."/>
            <person name="Kim D."/>
            <person name="Ryu S."/>
            <person name="Kim W."/>
        </authorList>
    </citation>
    <scope>NUCLEOTIDE SEQUENCE [LARGE SCALE GENOMIC DNA]</scope>
    <source>
        <tissue evidence="2">Muscle</tissue>
    </source>
</reference>
<evidence type="ECO:0000256" key="1">
    <source>
        <dbReference type="SAM" id="MobiDB-lite"/>
    </source>
</evidence>
<dbReference type="EMBL" id="VSRR010004496">
    <property type="protein sequence ID" value="MPC39846.1"/>
    <property type="molecule type" value="Genomic_DNA"/>
</dbReference>
<protein>
    <submittedName>
        <fullName evidence="2">Uncharacterized protein</fullName>
    </submittedName>
</protein>
<sequence>MIVTTWGRKCRINSGKFQRVVVHMLGTTPHACNNQCVQQGTMWGHAGRPLNMGKQVSGVNQEMSTFRRKSGAGVLTSVHYQLGKATSFSHERTRQPQRRYSPATTEGRAKPACPGNLRQETQFLKWKAPTVPLHHPRRSRTLPRANLWCRPGKEDTASLHLPRRNWTLPCANLWCRPGKDIASLHLPRKNLTLPGQRGIIQGGRTHYLAAPSTEEFDPARTTWYHPGGEDTLPCFI</sequence>
<comment type="caution">
    <text evidence="2">The sequence shown here is derived from an EMBL/GenBank/DDBJ whole genome shotgun (WGS) entry which is preliminary data.</text>
</comment>
<organism evidence="2 3">
    <name type="scientific">Portunus trituberculatus</name>
    <name type="common">Swimming crab</name>
    <name type="synonym">Neptunus trituberculatus</name>
    <dbReference type="NCBI Taxonomy" id="210409"/>
    <lineage>
        <taxon>Eukaryota</taxon>
        <taxon>Metazoa</taxon>
        <taxon>Ecdysozoa</taxon>
        <taxon>Arthropoda</taxon>
        <taxon>Crustacea</taxon>
        <taxon>Multicrustacea</taxon>
        <taxon>Malacostraca</taxon>
        <taxon>Eumalacostraca</taxon>
        <taxon>Eucarida</taxon>
        <taxon>Decapoda</taxon>
        <taxon>Pleocyemata</taxon>
        <taxon>Brachyura</taxon>
        <taxon>Eubrachyura</taxon>
        <taxon>Portunoidea</taxon>
        <taxon>Portunidae</taxon>
        <taxon>Portuninae</taxon>
        <taxon>Portunus</taxon>
    </lineage>
</organism>
<accession>A0A5B7F3B4</accession>
<dbReference type="Proteomes" id="UP000324222">
    <property type="component" value="Unassembled WGS sequence"/>
</dbReference>